<dbReference type="GO" id="GO:0003842">
    <property type="term" value="F:L-glutamate gamma-semialdehyde dehydrogenase activity"/>
    <property type="evidence" value="ECO:0007669"/>
    <property type="project" value="UniProtKB-EC"/>
</dbReference>
<evidence type="ECO:0000256" key="8">
    <source>
        <dbReference type="ARBA" id="ARBA00048142"/>
    </source>
</evidence>
<dbReference type="PANTHER" id="PTHR42862">
    <property type="entry name" value="DELTA-1-PYRROLINE-5-CARBOXYLATE DEHYDROGENASE 1, ISOFORM A-RELATED"/>
    <property type="match status" value="1"/>
</dbReference>
<dbReference type="GO" id="GO:0010133">
    <property type="term" value="P:L-proline catabolic process to L-glutamate"/>
    <property type="evidence" value="ECO:0007669"/>
    <property type="project" value="UniProtKB-UniPathway"/>
</dbReference>
<dbReference type="Gene3D" id="3.40.605.10">
    <property type="entry name" value="Aldehyde Dehydrogenase, Chain A, domain 1"/>
    <property type="match status" value="1"/>
</dbReference>
<keyword evidence="4" id="KW-0560">Oxidoreductase</keyword>
<dbReference type="EC" id="1.2.1.88" evidence="3"/>
<dbReference type="Proteomes" id="UP000184522">
    <property type="component" value="Unassembled WGS sequence"/>
</dbReference>
<dbReference type="InterPro" id="IPR015590">
    <property type="entry name" value="Aldehyde_DH_dom"/>
</dbReference>
<comment type="catalytic activity">
    <reaction evidence="8">
        <text>L-glutamate 5-semialdehyde + NAD(+) + H2O = L-glutamate + NADH + 2 H(+)</text>
        <dbReference type="Rhea" id="RHEA:30235"/>
        <dbReference type="ChEBI" id="CHEBI:15377"/>
        <dbReference type="ChEBI" id="CHEBI:15378"/>
        <dbReference type="ChEBI" id="CHEBI:29985"/>
        <dbReference type="ChEBI" id="CHEBI:57540"/>
        <dbReference type="ChEBI" id="CHEBI:57945"/>
        <dbReference type="ChEBI" id="CHEBI:58066"/>
        <dbReference type="EC" id="1.2.1.88"/>
    </reaction>
</comment>
<dbReference type="SUPFAM" id="SSF53720">
    <property type="entry name" value="ALDH-like"/>
    <property type="match status" value="1"/>
</dbReference>
<dbReference type="EMBL" id="FQWS01000001">
    <property type="protein sequence ID" value="SHG60842.1"/>
    <property type="molecule type" value="Genomic_DNA"/>
</dbReference>
<dbReference type="Pfam" id="PF00171">
    <property type="entry name" value="Aldedh"/>
    <property type="match status" value="1"/>
</dbReference>
<dbReference type="GO" id="GO:0009898">
    <property type="term" value="C:cytoplasmic side of plasma membrane"/>
    <property type="evidence" value="ECO:0007669"/>
    <property type="project" value="TreeGrafter"/>
</dbReference>
<dbReference type="InterPro" id="IPR016160">
    <property type="entry name" value="Ald_DH_CS_CYS"/>
</dbReference>
<dbReference type="NCBIfam" id="TIGR01236">
    <property type="entry name" value="D1pyr5carbox1"/>
    <property type="match status" value="1"/>
</dbReference>
<evidence type="ECO:0000256" key="2">
    <source>
        <dbReference type="ARBA" id="ARBA00009986"/>
    </source>
</evidence>
<keyword evidence="5" id="KW-0520">NAD</keyword>
<evidence type="ECO:0000256" key="6">
    <source>
        <dbReference type="ARBA" id="ARBA00023062"/>
    </source>
</evidence>
<evidence type="ECO:0000256" key="4">
    <source>
        <dbReference type="ARBA" id="ARBA00023002"/>
    </source>
</evidence>
<dbReference type="GO" id="GO:0004657">
    <property type="term" value="F:proline dehydrogenase activity"/>
    <property type="evidence" value="ECO:0007669"/>
    <property type="project" value="UniProtKB-ARBA"/>
</dbReference>
<accession>A0A1M5L6W5</accession>
<evidence type="ECO:0000259" key="9">
    <source>
        <dbReference type="Pfam" id="PF00171"/>
    </source>
</evidence>
<organism evidence="10 11">
    <name type="scientific">Winogradskyella jejuensis</name>
    <dbReference type="NCBI Taxonomy" id="1089305"/>
    <lineage>
        <taxon>Bacteria</taxon>
        <taxon>Pseudomonadati</taxon>
        <taxon>Bacteroidota</taxon>
        <taxon>Flavobacteriia</taxon>
        <taxon>Flavobacteriales</taxon>
        <taxon>Flavobacteriaceae</taxon>
        <taxon>Winogradskyella</taxon>
    </lineage>
</organism>
<comment type="pathway">
    <text evidence="1">Amino-acid degradation; L-proline degradation into L-glutamate; L-glutamate from L-proline: step 2/2.</text>
</comment>
<name>A0A1M5L6W5_9FLAO</name>
<dbReference type="InterPro" id="IPR016162">
    <property type="entry name" value="Ald_DH_N"/>
</dbReference>
<keyword evidence="11" id="KW-1185">Reference proteome</keyword>
<evidence type="ECO:0000313" key="10">
    <source>
        <dbReference type="EMBL" id="SHG60842.1"/>
    </source>
</evidence>
<dbReference type="AlphaFoldDB" id="A0A1M5L6W5"/>
<dbReference type="InterPro" id="IPR050485">
    <property type="entry name" value="Proline_metab_enzyme"/>
</dbReference>
<evidence type="ECO:0000256" key="3">
    <source>
        <dbReference type="ARBA" id="ARBA00012884"/>
    </source>
</evidence>
<evidence type="ECO:0000256" key="7">
    <source>
        <dbReference type="ARBA" id="ARBA00032259"/>
    </source>
</evidence>
<reference evidence="11" key="1">
    <citation type="submission" date="2016-11" db="EMBL/GenBank/DDBJ databases">
        <authorList>
            <person name="Varghese N."/>
            <person name="Submissions S."/>
        </authorList>
    </citation>
    <scope>NUCLEOTIDE SEQUENCE [LARGE SCALE GENOMIC DNA]</scope>
    <source>
        <strain evidence="11">DSM 25330</strain>
    </source>
</reference>
<sequence>MFSLRWVFQKTLLKIVLLHFQKSFKLKTQNIMANGFFNVPVAVNEPVKGYAPGSPEREAVAAAYKSMFNSKVEVPLYINGKDIKTGNTRTMSPPHDHKHIVGEYHLAEKSHIEEAIATALEARKSWSQMPWEQRAGIFLKAAELIAGPYRAKINAATMIAQSKTIHQAEIDAACEFIDFLRFNVQFMTDIYMDQPESTSDAWNRVEYRPLEGFTYAVTPFNFTAIAGNLPSCMALMGNVVVWKPSDSQVYSAKVIMDVFKEAGVPDGVINVVFGDPVMITETVLASPDFSGLHFTGSTYIFKELWKQIGNNIHNYKTYPRIVGETGGKDFIVAHKSANAKQVATAISRGAFEFQGQKCSAASRAYIPKGIWTDVKNHLLEDIASFKMGSPEDMSNFITAVIHEGSFDKLAKYIDDAKADSNAEIIAGGGYDKSKGYFIEPTVIVTTDPKYTTMCTELFGPVITIYVYEDEAYSETLKLVDETSEYALTGAILSTDRYAVEEATKALQNSAGNFYINDKPTGAVVGQQPFGGARASGTNDKAGSAQNLLRWVSPRLIKETFVTPTDYRYPFLGE</sequence>
<dbReference type="InterPro" id="IPR016161">
    <property type="entry name" value="Ald_DH/histidinol_DH"/>
</dbReference>
<dbReference type="InterPro" id="IPR005931">
    <property type="entry name" value="P5CDH/ALDH4A1"/>
</dbReference>
<dbReference type="STRING" id="1089305.SAMN05444148_0544"/>
<proteinExistence type="inferred from homology"/>
<evidence type="ECO:0000256" key="5">
    <source>
        <dbReference type="ARBA" id="ARBA00023027"/>
    </source>
</evidence>
<dbReference type="PANTHER" id="PTHR42862:SF1">
    <property type="entry name" value="DELTA-1-PYRROLINE-5-CARBOXYLATE DEHYDROGENASE 2, ISOFORM A-RELATED"/>
    <property type="match status" value="1"/>
</dbReference>
<dbReference type="FunFam" id="3.40.605.10:FF:000006">
    <property type="entry name" value="1-pyrroline-5-carboxylate dehydrogenase"/>
    <property type="match status" value="1"/>
</dbReference>
<comment type="similarity">
    <text evidence="2">Belongs to the aldehyde dehydrogenase family.</text>
</comment>
<dbReference type="FunFam" id="3.40.309.10:FF:000005">
    <property type="entry name" value="1-pyrroline-5-carboxylate dehydrogenase 1"/>
    <property type="match status" value="1"/>
</dbReference>
<feature type="domain" description="Aldehyde dehydrogenase" evidence="9">
    <location>
        <begin position="94"/>
        <end position="545"/>
    </location>
</feature>
<dbReference type="PROSITE" id="PS00070">
    <property type="entry name" value="ALDEHYDE_DEHYDR_CYS"/>
    <property type="match status" value="1"/>
</dbReference>
<gene>
    <name evidence="10" type="ORF">SAMN05444148_0544</name>
</gene>
<protein>
    <recommendedName>
        <fullName evidence="7">L-glutamate gamma-semialdehyde dehydrogenase</fullName>
        <ecNumber evidence="3">1.2.1.88</ecNumber>
    </recommendedName>
    <alternativeName>
        <fullName evidence="7">L-glutamate gamma-semialdehyde dehydrogenase</fullName>
    </alternativeName>
</protein>
<evidence type="ECO:0000313" key="11">
    <source>
        <dbReference type="Proteomes" id="UP000184522"/>
    </source>
</evidence>
<dbReference type="CDD" id="cd07123">
    <property type="entry name" value="ALDH_F4-17_P5CDH"/>
    <property type="match status" value="1"/>
</dbReference>
<keyword evidence="6" id="KW-0642">Proline metabolism</keyword>
<dbReference type="InterPro" id="IPR016163">
    <property type="entry name" value="Ald_DH_C"/>
</dbReference>
<dbReference type="UniPathway" id="UPA00261">
    <property type="reaction ID" value="UER00374"/>
</dbReference>
<dbReference type="Gene3D" id="3.40.309.10">
    <property type="entry name" value="Aldehyde Dehydrogenase, Chain A, domain 2"/>
    <property type="match status" value="1"/>
</dbReference>
<evidence type="ECO:0000256" key="1">
    <source>
        <dbReference type="ARBA" id="ARBA00004786"/>
    </source>
</evidence>